<feature type="compositionally biased region" description="Basic and acidic residues" evidence="5">
    <location>
        <begin position="334"/>
        <end position="349"/>
    </location>
</feature>
<keyword evidence="3 6" id="KW-1133">Transmembrane helix</keyword>
<comment type="subcellular location">
    <subcellularLocation>
        <location evidence="1">Membrane</location>
        <topology evidence="1">Multi-pass membrane protein</topology>
    </subcellularLocation>
</comment>
<feature type="region of interest" description="Disordered" evidence="5">
    <location>
        <begin position="1"/>
        <end position="135"/>
    </location>
</feature>
<feature type="compositionally biased region" description="Polar residues" evidence="5">
    <location>
        <begin position="912"/>
        <end position="923"/>
    </location>
</feature>
<dbReference type="Proteomes" id="UP001329825">
    <property type="component" value="Chromosome 10"/>
</dbReference>
<feature type="transmembrane region" description="Helical" evidence="6">
    <location>
        <begin position="399"/>
        <end position="422"/>
    </location>
</feature>
<name>A0ABZ1D8U3_9TREE</name>
<protein>
    <recommendedName>
        <fullName evidence="9">Major facilitator superfamily (MFS) profile domain-containing protein</fullName>
    </recommendedName>
</protein>
<keyword evidence="4 6" id="KW-0472">Membrane</keyword>
<dbReference type="PANTHER" id="PTHR23507:SF1">
    <property type="entry name" value="FI18259P1-RELATED"/>
    <property type="match status" value="1"/>
</dbReference>
<reference evidence="7 8" key="1">
    <citation type="submission" date="2024-01" db="EMBL/GenBank/DDBJ databases">
        <title>Comparative genomics of Cryptococcus and Kwoniella reveals pathogenesis evolution and contrasting modes of karyotype evolution via chromosome fusion or intercentromeric recombination.</title>
        <authorList>
            <person name="Coelho M.A."/>
            <person name="David-Palma M."/>
            <person name="Shea T."/>
            <person name="Bowers K."/>
            <person name="McGinley-Smith S."/>
            <person name="Mohammad A.W."/>
            <person name="Gnirke A."/>
            <person name="Yurkov A.M."/>
            <person name="Nowrousian M."/>
            <person name="Sun S."/>
            <person name="Cuomo C.A."/>
            <person name="Heitman J."/>
        </authorList>
    </citation>
    <scope>NUCLEOTIDE SEQUENCE [LARGE SCALE GENOMIC DNA]</scope>
    <source>
        <strain evidence="7">CBS 11374</strain>
    </source>
</reference>
<evidence type="ECO:0000256" key="4">
    <source>
        <dbReference type="ARBA" id="ARBA00023136"/>
    </source>
</evidence>
<organism evidence="7 8">
    <name type="scientific">Kwoniella shivajii</name>
    <dbReference type="NCBI Taxonomy" id="564305"/>
    <lineage>
        <taxon>Eukaryota</taxon>
        <taxon>Fungi</taxon>
        <taxon>Dikarya</taxon>
        <taxon>Basidiomycota</taxon>
        <taxon>Agaricomycotina</taxon>
        <taxon>Tremellomycetes</taxon>
        <taxon>Tremellales</taxon>
        <taxon>Cryptococcaceae</taxon>
        <taxon>Kwoniella</taxon>
    </lineage>
</organism>
<feature type="transmembrane region" description="Helical" evidence="6">
    <location>
        <begin position="841"/>
        <end position="863"/>
    </location>
</feature>
<keyword evidence="2 6" id="KW-0812">Transmembrane</keyword>
<feature type="compositionally biased region" description="Basic and acidic residues" evidence="5">
    <location>
        <begin position="307"/>
        <end position="318"/>
    </location>
</feature>
<feature type="compositionally biased region" description="Acidic residues" evidence="5">
    <location>
        <begin position="112"/>
        <end position="130"/>
    </location>
</feature>
<feature type="transmembrane region" description="Helical" evidence="6">
    <location>
        <begin position="627"/>
        <end position="648"/>
    </location>
</feature>
<proteinExistence type="predicted"/>
<feature type="transmembrane region" description="Helical" evidence="6">
    <location>
        <begin position="668"/>
        <end position="690"/>
    </location>
</feature>
<dbReference type="PANTHER" id="PTHR23507">
    <property type="entry name" value="ZGC:174356"/>
    <property type="match status" value="1"/>
</dbReference>
<feature type="compositionally biased region" description="Low complexity" evidence="5">
    <location>
        <begin position="937"/>
        <end position="947"/>
    </location>
</feature>
<dbReference type="Pfam" id="PF07690">
    <property type="entry name" value="MFS_1"/>
    <property type="match status" value="1"/>
</dbReference>
<evidence type="ECO:0000313" key="8">
    <source>
        <dbReference type="Proteomes" id="UP001329825"/>
    </source>
</evidence>
<feature type="region of interest" description="Disordered" evidence="5">
    <location>
        <begin position="274"/>
        <end position="349"/>
    </location>
</feature>
<feature type="transmembrane region" description="Helical" evidence="6">
    <location>
        <begin position="467"/>
        <end position="494"/>
    </location>
</feature>
<dbReference type="RefSeq" id="XP_062794746.1">
    <property type="nucleotide sequence ID" value="XM_062938695.1"/>
</dbReference>
<dbReference type="SUPFAM" id="SSF103473">
    <property type="entry name" value="MFS general substrate transporter"/>
    <property type="match status" value="2"/>
</dbReference>
<evidence type="ECO:0000256" key="1">
    <source>
        <dbReference type="ARBA" id="ARBA00004141"/>
    </source>
</evidence>
<gene>
    <name evidence="7" type="ORF">IL334_007000</name>
</gene>
<dbReference type="InterPro" id="IPR036259">
    <property type="entry name" value="MFS_trans_sf"/>
</dbReference>
<feature type="compositionally biased region" description="Basic and acidic residues" evidence="5">
    <location>
        <begin position="876"/>
        <end position="904"/>
    </location>
</feature>
<accession>A0ABZ1D8U3</accession>
<feature type="transmembrane region" description="Helical" evidence="6">
    <location>
        <begin position="364"/>
        <end position="387"/>
    </location>
</feature>
<feature type="transmembrane region" description="Helical" evidence="6">
    <location>
        <begin position="500"/>
        <end position="518"/>
    </location>
</feature>
<feature type="transmembrane region" description="Helical" evidence="6">
    <location>
        <begin position="776"/>
        <end position="798"/>
    </location>
</feature>
<feature type="transmembrane region" description="Helical" evidence="6">
    <location>
        <begin position="810"/>
        <end position="835"/>
    </location>
</feature>
<feature type="compositionally biased region" description="Polar residues" evidence="5">
    <location>
        <begin position="28"/>
        <end position="43"/>
    </location>
</feature>
<dbReference type="Gene3D" id="1.20.1250.20">
    <property type="entry name" value="MFS general substrate transporter like domains"/>
    <property type="match status" value="1"/>
</dbReference>
<keyword evidence="8" id="KW-1185">Reference proteome</keyword>
<evidence type="ECO:0008006" key="9">
    <source>
        <dbReference type="Google" id="ProtNLM"/>
    </source>
</evidence>
<evidence type="ECO:0000256" key="5">
    <source>
        <dbReference type="SAM" id="MobiDB-lite"/>
    </source>
</evidence>
<feature type="compositionally biased region" description="Polar residues" evidence="5">
    <location>
        <begin position="1"/>
        <end position="19"/>
    </location>
</feature>
<evidence type="ECO:0000256" key="3">
    <source>
        <dbReference type="ARBA" id="ARBA00022989"/>
    </source>
</evidence>
<feature type="region of interest" description="Disordered" evidence="5">
    <location>
        <begin position="870"/>
        <end position="947"/>
    </location>
</feature>
<dbReference type="InterPro" id="IPR011701">
    <property type="entry name" value="MFS"/>
</dbReference>
<feature type="transmembrane region" description="Helical" evidence="6">
    <location>
        <begin position="751"/>
        <end position="770"/>
    </location>
</feature>
<dbReference type="GeneID" id="87959130"/>
<evidence type="ECO:0000256" key="6">
    <source>
        <dbReference type="SAM" id="Phobius"/>
    </source>
</evidence>
<feature type="compositionally biased region" description="Acidic residues" evidence="5">
    <location>
        <begin position="324"/>
        <end position="333"/>
    </location>
</feature>
<evidence type="ECO:0000256" key="2">
    <source>
        <dbReference type="ARBA" id="ARBA00022692"/>
    </source>
</evidence>
<evidence type="ECO:0000313" key="7">
    <source>
        <dbReference type="EMBL" id="WRT70007.1"/>
    </source>
</evidence>
<dbReference type="EMBL" id="CP141890">
    <property type="protein sequence ID" value="WRT70007.1"/>
    <property type="molecule type" value="Genomic_DNA"/>
</dbReference>
<sequence length="947" mass="104228">MSSSNTSKQTPQTPHSSIPSHLHPATLTPGSRSRSFGSRTQSPMPHEQQHNYVPSFDDSGLTANGITERALFSESESNNPTPRILTPAFDKGQAHDQDQDQDQNEQQHLVEEEAEEGQDEEDQQETEAENWDTIREGSIARRPKWRRPSPKWLYPFVIGVPLCLGMSMAPKAELYINLACLAHPPSASQDSTSHTHSHPHSQDLVTSSLQTYHNYMISSLRTGYNAGRPISADSGIGTNLPIGDDYKLTPSDKWFLKVQHDIYEYHLHHDLAKTNTTKPVPSGNKPISPGTGTGTISRPEPTSPLPRPDRPIPSKDEGESPLPSEEDDDDDENNHESQDDDKGHRPYREIDPRLCKRDVKVQGAAAKLTMIMTTTMGLLSALTTGFWGKTSDKLGRTKIIGLVVLGLFLNELCFVLVANFPYLVPGGYYFLLLGPMCEGFLGGYSAISATINAYISDVTPDGSRVTIFARIAGLFMAGFAVGPVLGSLLITWTGNIMTPFYINVIIYALYIPLVLFFLPESLSSEARMMLKKTRKLAREEAKKRDQLEREWEDETPFNINESEEVDPLLSGWSRLSQNISVSHKNSSKTQKKTIGKFKRFFRKIFGFLEPLSIFIPTEIEGTKQRNWNLTVVGLGLFCMSMVFGIMSIKAQYTFYAYGWTSAQLGPFMSLAAFSRSFVLIVLIPIVMHYVKPRFIGNTNTSTLPGHHPTIEEEAIEEMLGEHSTSPISTSAKQSNAVQDQKPKRSSHLDLLTVRVSLILETLPYIFLAMAPSSTGFVILSVLCTLGGSGNPAANSLALSLLPDPSQSGRLFGALSVLHACGANLISPLMFGTVFAATVGTYASTIFGIAAVTLILAQICFMFVKLDKKRSPQLNDNGDHHENENDDRAQSEEDGYRHGERDGRGRSRRVKRVNSSSLNGSGFSRTKGYGTMDDNTASGSTSGSSSGS</sequence>
<feature type="transmembrane region" description="Helical" evidence="6">
    <location>
        <begin position="428"/>
        <end position="455"/>
    </location>
</feature>